<dbReference type="InterPro" id="IPR005039">
    <property type="entry name" value="Ant_C"/>
</dbReference>
<evidence type="ECO:0000313" key="3">
    <source>
        <dbReference type="Proteomes" id="UP000433181"/>
    </source>
</evidence>
<dbReference type="SMART" id="SM01040">
    <property type="entry name" value="Bro-N"/>
    <property type="match status" value="1"/>
</dbReference>
<name>A0A6I2UHI3_9FIRM</name>
<dbReference type="AlphaFoldDB" id="A0A6I2UHI3"/>
<accession>A0A6I2UHI3</accession>
<dbReference type="GeneID" id="96778152"/>
<dbReference type="PROSITE" id="PS51750">
    <property type="entry name" value="BRO_N"/>
    <property type="match status" value="1"/>
</dbReference>
<dbReference type="Pfam" id="PF03374">
    <property type="entry name" value="ANT"/>
    <property type="match status" value="1"/>
</dbReference>
<dbReference type="InterPro" id="IPR003497">
    <property type="entry name" value="BRO_N_domain"/>
</dbReference>
<proteinExistence type="predicted"/>
<dbReference type="Proteomes" id="UP000433181">
    <property type="component" value="Unassembled WGS sequence"/>
</dbReference>
<evidence type="ECO:0000313" key="2">
    <source>
        <dbReference type="EMBL" id="MSU08236.1"/>
    </source>
</evidence>
<dbReference type="EMBL" id="VUNR01000005">
    <property type="protein sequence ID" value="MSU08236.1"/>
    <property type="molecule type" value="Genomic_DNA"/>
</dbReference>
<dbReference type="PANTHER" id="PTHR36180:SF2">
    <property type="entry name" value="BRO FAMILY PROTEIN"/>
    <property type="match status" value="1"/>
</dbReference>
<gene>
    <name evidence="2" type="ORF">FYJ84_04435</name>
</gene>
<dbReference type="Pfam" id="PF02498">
    <property type="entry name" value="Bro-N"/>
    <property type="match status" value="1"/>
</dbReference>
<dbReference type="RefSeq" id="WP_154406395.1">
    <property type="nucleotide sequence ID" value="NZ_VUNR01000005.1"/>
</dbReference>
<reference evidence="2 3" key="1">
    <citation type="submission" date="2019-08" db="EMBL/GenBank/DDBJ databases">
        <title>In-depth cultivation of the pig gut microbiome towards novel bacterial diversity and tailored functional studies.</title>
        <authorList>
            <person name="Wylensek D."/>
            <person name="Hitch T.C.A."/>
            <person name="Clavel T."/>
        </authorList>
    </citation>
    <scope>NUCLEOTIDE SEQUENCE [LARGE SCALE GENOMIC DNA]</scope>
    <source>
        <strain evidence="2 3">WCA-693-APC-5D-A</strain>
    </source>
</reference>
<dbReference type="GO" id="GO:0003677">
    <property type="term" value="F:DNA binding"/>
    <property type="evidence" value="ECO:0007669"/>
    <property type="project" value="InterPro"/>
</dbReference>
<sequence>MENKIQVFTNEKFGKVRTLNEGGKIYFVASDIAKRLGYTNLSKAVNDHCRWVTKRYIPHPQGNGSLEVNIIPEGDVYRLITHSKLPTAERFEKWVFDEVLPSIRKTGGYTLPDFTNPIEAARAWADECEAKQKALAQVNEMKPKAEFYDDVTGSEDTIDIGEVAKVLHMGIGRNKLFQFLRDKKVLAPNNAPYQRFIDAGYFRRVESSYEVYGTTHVSVKTVVFQRGVDYIRKLLKESA</sequence>
<protein>
    <submittedName>
        <fullName evidence="2">Phage antirepressor Ant</fullName>
    </submittedName>
</protein>
<comment type="caution">
    <text evidence="2">The sequence shown here is derived from an EMBL/GenBank/DDBJ whole genome shotgun (WGS) entry which is preliminary data.</text>
</comment>
<feature type="domain" description="Bro-N" evidence="1">
    <location>
        <begin position="2"/>
        <end position="107"/>
    </location>
</feature>
<dbReference type="PANTHER" id="PTHR36180">
    <property type="entry name" value="DNA-BINDING PROTEIN-RELATED-RELATED"/>
    <property type="match status" value="1"/>
</dbReference>
<keyword evidence="3" id="KW-1185">Reference proteome</keyword>
<organism evidence="2 3">
    <name type="scientific">Anaerovibrio slackiae</name>
    <dbReference type="NCBI Taxonomy" id="2652309"/>
    <lineage>
        <taxon>Bacteria</taxon>
        <taxon>Bacillati</taxon>
        <taxon>Bacillota</taxon>
        <taxon>Negativicutes</taxon>
        <taxon>Selenomonadales</taxon>
        <taxon>Selenomonadaceae</taxon>
        <taxon>Anaerovibrio</taxon>
    </lineage>
</organism>
<evidence type="ECO:0000259" key="1">
    <source>
        <dbReference type="PROSITE" id="PS51750"/>
    </source>
</evidence>